<accession>A0A172YDH4</accession>
<reference evidence="1 2" key="1">
    <citation type="submission" date="2016-04" db="EMBL/GenBank/DDBJ databases">
        <title>Complete Genome Sequence of Halotalea alkalilenta IHB B 13600.</title>
        <authorList>
            <person name="Swarnkar M.K."/>
            <person name="Sharma A."/>
            <person name="Kaushal K."/>
            <person name="Soni R."/>
            <person name="Rana S."/>
            <person name="Singh A.K."/>
            <person name="Gulati A."/>
        </authorList>
    </citation>
    <scope>NUCLEOTIDE SEQUENCE [LARGE SCALE GENOMIC DNA]</scope>
    <source>
        <strain evidence="1 2">IHB B 13600</strain>
    </source>
</reference>
<dbReference type="STRING" id="376489.A5892_07150"/>
<sequence length="77" mass="7951">MSPDPILLIGGSGVIGRWTARFLRAAHPNVALLIGGRDIAKAEEVAAEVGGAEAVVLDPTAYLARLNQAGGTIMKLE</sequence>
<dbReference type="Proteomes" id="UP000077875">
    <property type="component" value="Chromosome"/>
</dbReference>
<evidence type="ECO:0000313" key="2">
    <source>
        <dbReference type="Proteomes" id="UP000077875"/>
    </source>
</evidence>
<evidence type="ECO:0008006" key="3">
    <source>
        <dbReference type="Google" id="ProtNLM"/>
    </source>
</evidence>
<proteinExistence type="predicted"/>
<dbReference type="KEGG" id="haa:A5892_07150"/>
<gene>
    <name evidence="1" type="ORF">A5892_07150</name>
</gene>
<keyword evidence="2" id="KW-1185">Reference proteome</keyword>
<dbReference type="AlphaFoldDB" id="A0A172YDH4"/>
<dbReference type="Gene3D" id="3.40.50.720">
    <property type="entry name" value="NAD(P)-binding Rossmann-like Domain"/>
    <property type="match status" value="1"/>
</dbReference>
<evidence type="ECO:0000313" key="1">
    <source>
        <dbReference type="EMBL" id="ANF57264.1"/>
    </source>
</evidence>
<dbReference type="RefSeq" id="WP_064122219.1">
    <property type="nucleotide sequence ID" value="NZ_CP015243.1"/>
</dbReference>
<protein>
    <recommendedName>
        <fullName evidence="3">Saccharopine dehydrogenase NADP binding domain-containing protein</fullName>
    </recommendedName>
</protein>
<dbReference type="SUPFAM" id="SSF51735">
    <property type="entry name" value="NAD(P)-binding Rossmann-fold domains"/>
    <property type="match status" value="1"/>
</dbReference>
<dbReference type="EMBL" id="CP015243">
    <property type="protein sequence ID" value="ANF57264.1"/>
    <property type="molecule type" value="Genomic_DNA"/>
</dbReference>
<organism evidence="1 2">
    <name type="scientific">Halotalea alkalilenta</name>
    <dbReference type="NCBI Taxonomy" id="376489"/>
    <lineage>
        <taxon>Bacteria</taxon>
        <taxon>Pseudomonadati</taxon>
        <taxon>Pseudomonadota</taxon>
        <taxon>Gammaproteobacteria</taxon>
        <taxon>Oceanospirillales</taxon>
        <taxon>Halomonadaceae</taxon>
        <taxon>Halotalea</taxon>
    </lineage>
</organism>
<dbReference type="InterPro" id="IPR036291">
    <property type="entry name" value="NAD(P)-bd_dom_sf"/>
</dbReference>
<name>A0A172YDH4_9GAMM</name>